<protein>
    <submittedName>
        <fullName evidence="1">Uncharacterized protein</fullName>
    </submittedName>
</protein>
<dbReference type="RefSeq" id="WP_087937400.1">
    <property type="nucleotide sequence ID" value="NZ_CP059039.1"/>
</dbReference>
<evidence type="ECO:0000313" key="2">
    <source>
        <dbReference type="Proteomes" id="UP000480763"/>
    </source>
</evidence>
<comment type="caution">
    <text evidence="1">The sequence shown here is derived from an EMBL/GenBank/DDBJ whole genome shotgun (WGS) entry which is preliminary data.</text>
</comment>
<dbReference type="EMBL" id="WWCH01000001">
    <property type="protein sequence ID" value="MYM78747.1"/>
    <property type="molecule type" value="Genomic_DNA"/>
</dbReference>
<proteinExistence type="predicted"/>
<dbReference type="Proteomes" id="UP000480763">
    <property type="component" value="Unassembled WGS sequence"/>
</dbReference>
<reference evidence="1 2" key="1">
    <citation type="journal article" date="2017" name="Ann. Clin. Microbiol. Antimicrob.">
        <title>New eight genes identified at the clinical multidrug-resistant Acinetobacter baumannii DMS06669 strain in a Vietnam hospital.</title>
        <authorList>
            <person name="Si-Tuan N."/>
            <person name="Ngoc H.M."/>
            <person name="Hang P.T.T."/>
            <person name="Nguyen C."/>
            <person name="Van P.H."/>
            <person name="Huong N.T."/>
        </authorList>
    </citation>
    <scope>NUCLEOTIDE SEQUENCE [LARGE SCALE GENOMIC DNA]</scope>
    <source>
        <strain evidence="1 2">DMS06669</strain>
    </source>
</reference>
<dbReference type="AlphaFoldDB" id="A0A6L8M7V9"/>
<gene>
    <name evidence="1" type="ORF">GSE42_12500</name>
</gene>
<sequence>MSGMFNVHKTPEITNEISSGEFETIFNINIWSRYDDDRELGEMLWFCKYIDKAGLTSYIEELFYDSKADICSIKLIKLEEEDIAESYEIEAIRVIAQLTIDQFEINGVVGHKNPYLSSILKVVI</sequence>
<organism evidence="1 2">
    <name type="scientific">Acinetobacter baumannii</name>
    <dbReference type="NCBI Taxonomy" id="470"/>
    <lineage>
        <taxon>Bacteria</taxon>
        <taxon>Pseudomonadati</taxon>
        <taxon>Pseudomonadota</taxon>
        <taxon>Gammaproteobacteria</taxon>
        <taxon>Moraxellales</taxon>
        <taxon>Moraxellaceae</taxon>
        <taxon>Acinetobacter</taxon>
        <taxon>Acinetobacter calcoaceticus/baumannii complex</taxon>
    </lineage>
</organism>
<accession>A0A6L8M7V9</accession>
<evidence type="ECO:0000313" key="1">
    <source>
        <dbReference type="EMBL" id="MYM78747.1"/>
    </source>
</evidence>
<name>A0A6L8M7V9_ACIBA</name>